<organism evidence="1 2">
    <name type="scientific">Candidatus Methylumidiphilus alinenensis</name>
    <dbReference type="NCBI Taxonomy" id="2202197"/>
    <lineage>
        <taxon>Bacteria</taxon>
        <taxon>Pseudomonadati</taxon>
        <taxon>Pseudomonadota</taxon>
        <taxon>Gammaproteobacteria</taxon>
        <taxon>Methylococcales</taxon>
        <taxon>Candidatus Methylumidiphilus</taxon>
    </lineage>
</organism>
<name>A0A2W4QQN9_9GAMM</name>
<evidence type="ECO:0000313" key="1">
    <source>
        <dbReference type="EMBL" id="PZN73923.1"/>
    </source>
</evidence>
<reference evidence="1 2" key="1">
    <citation type="journal article" date="2018" name="Aquat. Microb. Ecol.">
        <title>Gammaproteobacterial methanotrophs dominate.</title>
        <authorList>
            <person name="Rissanen A.J."/>
            <person name="Saarenheimo J."/>
            <person name="Tiirola M."/>
            <person name="Peura S."/>
            <person name="Aalto S.L."/>
            <person name="Karvinen A."/>
            <person name="Nykanen H."/>
        </authorList>
    </citation>
    <scope>NUCLEOTIDE SEQUENCE [LARGE SCALE GENOMIC DNA]</scope>
    <source>
        <strain evidence="1">AMbin10</strain>
    </source>
</reference>
<protein>
    <submittedName>
        <fullName evidence="1">Uncharacterized protein</fullName>
    </submittedName>
</protein>
<accession>A0A2W4QQN9</accession>
<evidence type="ECO:0000313" key="2">
    <source>
        <dbReference type="Proteomes" id="UP000249396"/>
    </source>
</evidence>
<gene>
    <name evidence="1" type="ORF">DM484_21990</name>
</gene>
<dbReference type="AlphaFoldDB" id="A0A2W4QQN9"/>
<comment type="caution">
    <text evidence="1">The sequence shown here is derived from an EMBL/GenBank/DDBJ whole genome shotgun (WGS) entry which is preliminary data.</text>
</comment>
<sequence>MKLSTEIGKLPWTGAPVKMIRHLVDHFRTTILGEDSRYMPQSTTLFIDNGIDEHQTSEFLETMALELKKEFHIRKERERTFIELDLFTPSEIEAFLTHHTEAQSWAIHYGITGGLGVERASVRTRDVPRGVIPCSSMKNHGVAWAPLENEMEVWLATSRKDGQEWDWDSDIGHESGHAAFAPVPLFVQSANLLKGMLHVDGLNCANDLQPRHIARIVYAFSEIAVVAIRGELRETATGTPIGQKEELLALLRFSHELMPTFGFDRAISVYEQTSGCLDMKHGAEIYEVATPMMRVIPKFKGMMKSFLAPSVTEFREIFS</sequence>
<dbReference type="EMBL" id="QJPH01000440">
    <property type="protein sequence ID" value="PZN73923.1"/>
    <property type="molecule type" value="Genomic_DNA"/>
</dbReference>
<proteinExistence type="predicted"/>
<dbReference type="Proteomes" id="UP000249396">
    <property type="component" value="Unassembled WGS sequence"/>
</dbReference>